<feature type="transmembrane region" description="Helical" evidence="1">
    <location>
        <begin position="50"/>
        <end position="71"/>
    </location>
</feature>
<keyword evidence="1" id="KW-1133">Transmembrane helix</keyword>
<keyword evidence="1" id="KW-0472">Membrane</keyword>
<dbReference type="PANTHER" id="PTHR35283">
    <property type="entry name" value="T12C22.21 PROTEIN"/>
    <property type="match status" value="1"/>
</dbReference>
<dbReference type="OrthoDB" id="177006at2157"/>
<dbReference type="InterPro" id="IPR021414">
    <property type="entry name" value="DUF3054"/>
</dbReference>
<sequence>MANAVADFFERRLDGRTTPIAVGDLLLIAVLFSGGTIRHHGVAFVTSNPGYLAVTIAPFLVGWILAAPLLGAYSPGAAESSKAAVPLALRSWLLADAIALGIRATPLVHGGVQLTFVAVSLGVGLVGLAVWRTVYFKLR</sequence>
<protein>
    <recommendedName>
        <fullName evidence="4">DUF3054 domain-containing protein</fullName>
    </recommendedName>
</protein>
<dbReference type="Proteomes" id="UP000236755">
    <property type="component" value="Unassembled WGS sequence"/>
</dbReference>
<dbReference type="RefSeq" id="WP_092634160.1">
    <property type="nucleotide sequence ID" value="NZ_FNQT01000002.1"/>
</dbReference>
<reference evidence="2 3" key="1">
    <citation type="submission" date="2016-10" db="EMBL/GenBank/DDBJ databases">
        <authorList>
            <person name="de Groot N.N."/>
        </authorList>
    </citation>
    <scope>NUCLEOTIDE SEQUENCE [LARGE SCALE GENOMIC DNA]</scope>
    <source>
        <strain evidence="2 3">CGMCC 1.8712</strain>
    </source>
</reference>
<evidence type="ECO:0000313" key="2">
    <source>
        <dbReference type="EMBL" id="SEA10143.1"/>
    </source>
</evidence>
<keyword evidence="3" id="KW-1185">Reference proteome</keyword>
<dbReference type="STRING" id="555874.SAMN04488065_1841"/>
<keyword evidence="1" id="KW-0812">Transmembrane</keyword>
<evidence type="ECO:0000256" key="1">
    <source>
        <dbReference type="SAM" id="Phobius"/>
    </source>
</evidence>
<proteinExistence type="predicted"/>
<feature type="transmembrane region" description="Helical" evidence="1">
    <location>
        <begin position="20"/>
        <end position="38"/>
    </location>
</feature>
<evidence type="ECO:0000313" key="3">
    <source>
        <dbReference type="Proteomes" id="UP000236755"/>
    </source>
</evidence>
<accession>A0A1H3YF24</accession>
<name>A0A1H3YF24_9EURY</name>
<dbReference type="PANTHER" id="PTHR35283:SF3">
    <property type="entry name" value="T12C22.21 PROTEIN"/>
    <property type="match status" value="1"/>
</dbReference>
<dbReference type="Pfam" id="PF11255">
    <property type="entry name" value="DUF3054"/>
    <property type="match status" value="1"/>
</dbReference>
<organism evidence="2 3">
    <name type="scientific">Haloplanus vescus</name>
    <dbReference type="NCBI Taxonomy" id="555874"/>
    <lineage>
        <taxon>Archaea</taxon>
        <taxon>Methanobacteriati</taxon>
        <taxon>Methanobacteriota</taxon>
        <taxon>Stenosarchaea group</taxon>
        <taxon>Halobacteria</taxon>
        <taxon>Halobacteriales</taxon>
        <taxon>Haloferacaceae</taxon>
        <taxon>Haloplanus</taxon>
    </lineage>
</organism>
<dbReference type="EMBL" id="FNQT01000002">
    <property type="protein sequence ID" value="SEA10143.1"/>
    <property type="molecule type" value="Genomic_DNA"/>
</dbReference>
<feature type="transmembrane region" description="Helical" evidence="1">
    <location>
        <begin position="114"/>
        <end position="135"/>
    </location>
</feature>
<gene>
    <name evidence="2" type="ORF">SAMN04488065_1841</name>
</gene>
<dbReference type="AlphaFoldDB" id="A0A1H3YF24"/>
<evidence type="ECO:0008006" key="4">
    <source>
        <dbReference type="Google" id="ProtNLM"/>
    </source>
</evidence>